<evidence type="ECO:0000256" key="1">
    <source>
        <dbReference type="ARBA" id="ARBA00004141"/>
    </source>
</evidence>
<feature type="binding site" evidence="7">
    <location>
        <position position="84"/>
    </location>
    <ligand>
        <name>Na(+)</name>
        <dbReference type="ChEBI" id="CHEBI:29101"/>
        <label>1</label>
    </ligand>
</feature>
<dbReference type="Pfam" id="PF00209">
    <property type="entry name" value="SNF"/>
    <property type="match status" value="1"/>
</dbReference>
<dbReference type="GO" id="GO:0015293">
    <property type="term" value="F:symporter activity"/>
    <property type="evidence" value="ECO:0007669"/>
    <property type="project" value="UniProtKB-KW"/>
</dbReference>
<accession>A0A183V3D3</accession>
<feature type="transmembrane region" description="Helical" evidence="8">
    <location>
        <begin position="6"/>
        <end position="23"/>
    </location>
</feature>
<keyword evidence="10" id="KW-1185">Reference proteome</keyword>
<feature type="transmembrane region" description="Helical" evidence="8">
    <location>
        <begin position="77"/>
        <end position="98"/>
    </location>
</feature>
<feature type="transmembrane region" description="Helical" evidence="8">
    <location>
        <begin position="299"/>
        <end position="322"/>
    </location>
</feature>
<protein>
    <submittedName>
        <fullName evidence="11">G_PROTEIN_RECEP_F1_2 domain-containing protein</fullName>
    </submittedName>
</protein>
<evidence type="ECO:0000313" key="10">
    <source>
        <dbReference type="Proteomes" id="UP000050794"/>
    </source>
</evidence>
<keyword evidence="3 8" id="KW-0812">Transmembrane</keyword>
<keyword evidence="6 8" id="KW-0472">Membrane</keyword>
<dbReference type="EMBL" id="UYWY01022732">
    <property type="protein sequence ID" value="VDM46574.1"/>
    <property type="molecule type" value="Genomic_DNA"/>
</dbReference>
<sequence length="403" mass="44876">MSSVVFFNALVVAISMLGMRTYVKIAKFIVVCPMSVIILLTVMIFYKFGFRDSMLSIRSTLEPNFRKLMAIRAWTDAVLHVMPSLGVANGIFIVISSMKKFDNNAIRDTVFVVVVDILCSIFSCFLISPIIGYTASQMYAMTDKTVFGHKKSHLSETVAVRYLIGDWSQLPYTYMPSAFGHTSAELGLLSALYIAVVALEMIVLTVYRTFPGLLQMDERISRKFICSAYLAAMFAYCYVANDEKTSGHFLETYYVLIPLPFLAILEIAVMVHLYRMPRFIVNMKTMLGKPPSKLWRANLFRAATAVLITPSIVVATLIYKVWRVAAEALENCGKLMCIRVAIVGGGEDGNVRNGVSKEGMKLQENLAQFCPVKKGLYFGSRSDSGQICKLRSRSGAKLKGTPC</sequence>
<gene>
    <name evidence="9" type="ORF">TCNE_LOCUS15253</name>
</gene>
<dbReference type="GO" id="GO:0046872">
    <property type="term" value="F:metal ion binding"/>
    <property type="evidence" value="ECO:0007669"/>
    <property type="project" value="UniProtKB-KW"/>
</dbReference>
<keyword evidence="7" id="KW-0915">Sodium</keyword>
<feature type="transmembrane region" description="Helical" evidence="8">
    <location>
        <begin position="186"/>
        <end position="210"/>
    </location>
</feature>
<name>A0A183V3D3_TOXCA</name>
<evidence type="ECO:0000256" key="8">
    <source>
        <dbReference type="SAM" id="Phobius"/>
    </source>
</evidence>
<dbReference type="PANTHER" id="PTHR11616:SF240">
    <property type="entry name" value="BLOATED TUBULES, ISOFORM B-RELATED"/>
    <property type="match status" value="1"/>
</dbReference>
<feature type="transmembrane region" description="Helical" evidence="8">
    <location>
        <begin position="110"/>
        <end position="131"/>
    </location>
</feature>
<reference evidence="9 10" key="2">
    <citation type="submission" date="2018-11" db="EMBL/GenBank/DDBJ databases">
        <authorList>
            <consortium name="Pathogen Informatics"/>
        </authorList>
    </citation>
    <scope>NUCLEOTIDE SEQUENCE [LARGE SCALE GENOMIC DNA]</scope>
</reference>
<feature type="transmembrane region" description="Helical" evidence="8">
    <location>
        <begin position="222"/>
        <end position="241"/>
    </location>
</feature>
<dbReference type="PROSITE" id="PS50267">
    <property type="entry name" value="NA_NEUROTRAN_SYMP_3"/>
    <property type="match status" value="1"/>
</dbReference>
<dbReference type="WBParaSite" id="TCNE_0001525401-mRNA-1">
    <property type="protein sequence ID" value="TCNE_0001525401-mRNA-1"/>
    <property type="gene ID" value="TCNE_0001525401"/>
</dbReference>
<dbReference type="GO" id="GO:0006865">
    <property type="term" value="P:amino acid transport"/>
    <property type="evidence" value="ECO:0007669"/>
    <property type="project" value="TreeGrafter"/>
</dbReference>
<feature type="transmembrane region" description="Helical" evidence="8">
    <location>
        <begin position="28"/>
        <end position="46"/>
    </location>
</feature>
<feature type="transmembrane region" description="Helical" evidence="8">
    <location>
        <begin position="253"/>
        <end position="274"/>
    </location>
</feature>
<proteinExistence type="predicted"/>
<dbReference type="PANTHER" id="PTHR11616">
    <property type="entry name" value="SODIUM/CHLORIDE DEPENDENT TRANSPORTER"/>
    <property type="match status" value="1"/>
</dbReference>
<reference evidence="11" key="1">
    <citation type="submission" date="2016-06" db="UniProtKB">
        <authorList>
            <consortium name="WormBaseParasite"/>
        </authorList>
    </citation>
    <scope>IDENTIFICATION</scope>
</reference>
<evidence type="ECO:0000256" key="2">
    <source>
        <dbReference type="ARBA" id="ARBA00022448"/>
    </source>
</evidence>
<feature type="binding site" evidence="7">
    <location>
        <position position="186"/>
    </location>
    <ligand>
        <name>Na(+)</name>
        <dbReference type="ChEBI" id="CHEBI:29101"/>
        <label>1</label>
    </ligand>
</feature>
<keyword evidence="5 8" id="KW-1133">Transmembrane helix</keyword>
<keyword evidence="2" id="KW-0813">Transport</keyword>
<evidence type="ECO:0000256" key="4">
    <source>
        <dbReference type="ARBA" id="ARBA00022847"/>
    </source>
</evidence>
<dbReference type="AlphaFoldDB" id="A0A183V3D3"/>
<organism evidence="10 11">
    <name type="scientific">Toxocara canis</name>
    <name type="common">Canine roundworm</name>
    <dbReference type="NCBI Taxonomy" id="6265"/>
    <lineage>
        <taxon>Eukaryota</taxon>
        <taxon>Metazoa</taxon>
        <taxon>Ecdysozoa</taxon>
        <taxon>Nematoda</taxon>
        <taxon>Chromadorea</taxon>
        <taxon>Rhabditida</taxon>
        <taxon>Spirurina</taxon>
        <taxon>Ascaridomorpha</taxon>
        <taxon>Ascaridoidea</taxon>
        <taxon>Toxocaridae</taxon>
        <taxon>Toxocara</taxon>
    </lineage>
</organism>
<dbReference type="InterPro" id="IPR000175">
    <property type="entry name" value="Na/ntran_symport"/>
</dbReference>
<dbReference type="Proteomes" id="UP000050794">
    <property type="component" value="Unassembled WGS sequence"/>
</dbReference>
<keyword evidence="7" id="KW-0479">Metal-binding</keyword>
<keyword evidence="4" id="KW-0769">Symport</keyword>
<dbReference type="InterPro" id="IPR037272">
    <property type="entry name" value="SNS_sf"/>
</dbReference>
<comment type="subcellular location">
    <subcellularLocation>
        <location evidence="1">Membrane</location>
        <topology evidence="1">Multi-pass membrane protein</topology>
    </subcellularLocation>
</comment>
<dbReference type="SUPFAM" id="SSF161070">
    <property type="entry name" value="SNF-like"/>
    <property type="match status" value="1"/>
</dbReference>
<evidence type="ECO:0000313" key="9">
    <source>
        <dbReference type="EMBL" id="VDM46574.1"/>
    </source>
</evidence>
<evidence type="ECO:0000256" key="7">
    <source>
        <dbReference type="PIRSR" id="PIRSR600175-1"/>
    </source>
</evidence>
<dbReference type="GO" id="GO:0035725">
    <property type="term" value="P:sodium ion transmembrane transport"/>
    <property type="evidence" value="ECO:0007669"/>
    <property type="project" value="TreeGrafter"/>
</dbReference>
<evidence type="ECO:0000256" key="5">
    <source>
        <dbReference type="ARBA" id="ARBA00022989"/>
    </source>
</evidence>
<feature type="binding site" evidence="7">
    <location>
        <position position="190"/>
    </location>
    <ligand>
        <name>Na(+)</name>
        <dbReference type="ChEBI" id="CHEBI:29101"/>
        <label>1</label>
    </ligand>
</feature>
<dbReference type="GO" id="GO:0005886">
    <property type="term" value="C:plasma membrane"/>
    <property type="evidence" value="ECO:0007669"/>
    <property type="project" value="TreeGrafter"/>
</dbReference>
<evidence type="ECO:0000313" key="11">
    <source>
        <dbReference type="WBParaSite" id="TCNE_0001525401-mRNA-1"/>
    </source>
</evidence>
<evidence type="ECO:0000256" key="3">
    <source>
        <dbReference type="ARBA" id="ARBA00022692"/>
    </source>
</evidence>
<evidence type="ECO:0000256" key="6">
    <source>
        <dbReference type="ARBA" id="ARBA00023136"/>
    </source>
</evidence>